<dbReference type="HOGENOM" id="CLU_1575812_0_0_9"/>
<dbReference type="STRING" id="309798.COPRO5265_1168"/>
<dbReference type="Gene3D" id="3.40.50.360">
    <property type="match status" value="1"/>
</dbReference>
<name>B5Y9M9_COPPD</name>
<sequence>MQVQVIYVSRHGASKRYAEAIAEALDGEAQSVEQVESFWGDAIVFVAGVYNHKLNPDMLEFIQTHRSDLYGRMWAGVAISLIEDERTWNGGKIGGPIYVRQYLGLFDRPPLALANFPGAVDLDQLTEEEKSNIQELFQIMGEDPHSVDNVDTEKVWTLSNRIKEIARQC</sequence>
<dbReference type="Pfam" id="PF12724">
    <property type="entry name" value="Flavodoxin_5"/>
    <property type="match status" value="1"/>
</dbReference>
<evidence type="ECO:0000259" key="1">
    <source>
        <dbReference type="Pfam" id="PF12724"/>
    </source>
</evidence>
<dbReference type="EMBL" id="CP001145">
    <property type="protein sequence ID" value="ACI17368.1"/>
    <property type="molecule type" value="Genomic_DNA"/>
</dbReference>
<dbReference type="InterPro" id="IPR026816">
    <property type="entry name" value="Flavodoxin_dom"/>
</dbReference>
<dbReference type="SUPFAM" id="SSF52218">
    <property type="entry name" value="Flavoproteins"/>
    <property type="match status" value="1"/>
</dbReference>
<dbReference type="InterPro" id="IPR029039">
    <property type="entry name" value="Flavoprotein-like_sf"/>
</dbReference>
<reference evidence="2 3" key="2">
    <citation type="journal article" date="2014" name="Genome Announc.">
        <title>Complete Genome Sequence of Coprothermobacter proteolyticus DSM 5265.</title>
        <authorList>
            <person name="Alexiev A."/>
            <person name="Coil D.A."/>
            <person name="Badger J.H."/>
            <person name="Enticknap J."/>
            <person name="Ward N."/>
            <person name="Robb F.T."/>
            <person name="Eisen J.A."/>
        </authorList>
    </citation>
    <scope>NUCLEOTIDE SEQUENCE [LARGE SCALE GENOMIC DNA]</scope>
    <source>
        <strain evidence="3">ATCC 35245 / DSM 5265 / OCM 4 / BT</strain>
    </source>
</reference>
<keyword evidence="3" id="KW-1185">Reference proteome</keyword>
<dbReference type="OrthoDB" id="129384at2"/>
<dbReference type="KEGG" id="cpo:COPRO5265_1168"/>
<dbReference type="AlphaFoldDB" id="B5Y9M9"/>
<organism evidence="2 3">
    <name type="scientific">Coprothermobacter proteolyticus (strain ATCC 35245 / DSM 5265 / OCM 4 / BT)</name>
    <dbReference type="NCBI Taxonomy" id="309798"/>
    <lineage>
        <taxon>Bacteria</taxon>
        <taxon>Pseudomonadati</taxon>
        <taxon>Coprothermobacterota</taxon>
        <taxon>Coprothermobacteria</taxon>
        <taxon>Coprothermobacterales</taxon>
        <taxon>Coprothermobacteraceae</taxon>
        <taxon>Coprothermobacter</taxon>
    </lineage>
</organism>
<proteinExistence type="predicted"/>
<dbReference type="eggNOG" id="COG4635">
    <property type="taxonomic scope" value="Bacteria"/>
</dbReference>
<dbReference type="Proteomes" id="UP000001732">
    <property type="component" value="Chromosome"/>
</dbReference>
<protein>
    <recommendedName>
        <fullName evidence="1">Flavodoxin domain-containing protein</fullName>
    </recommendedName>
</protein>
<evidence type="ECO:0000313" key="2">
    <source>
        <dbReference type="EMBL" id="ACI17368.1"/>
    </source>
</evidence>
<feature type="domain" description="Flavodoxin" evidence="1">
    <location>
        <begin position="5"/>
        <end position="143"/>
    </location>
</feature>
<reference evidence="3" key="1">
    <citation type="submission" date="2008-08" db="EMBL/GenBank/DDBJ databases">
        <title>The complete genome sequence of Coprothermobacter proteolyticus strain ATCC 5245 / DSM 5265 / BT.</title>
        <authorList>
            <person name="Dodson R.J."/>
            <person name="Durkin A.S."/>
            <person name="Wu M."/>
            <person name="Eisen J."/>
            <person name="Sutton G."/>
        </authorList>
    </citation>
    <scope>NUCLEOTIDE SEQUENCE [LARGE SCALE GENOMIC DNA]</scope>
    <source>
        <strain evidence="3">ATCC 35245 / DSM 5265 / OCM 4 / BT</strain>
    </source>
</reference>
<evidence type="ECO:0000313" key="3">
    <source>
        <dbReference type="Proteomes" id="UP000001732"/>
    </source>
</evidence>
<dbReference type="RefSeq" id="WP_012544020.1">
    <property type="nucleotide sequence ID" value="NC_011295.1"/>
</dbReference>
<accession>B5Y9M9</accession>
<gene>
    <name evidence="2" type="ordered locus">COPRO5265_1168</name>
</gene>